<dbReference type="Gene3D" id="3.40.630.30">
    <property type="match status" value="2"/>
</dbReference>
<dbReference type="PROSITE" id="PS51186">
    <property type="entry name" value="GNAT"/>
    <property type="match status" value="1"/>
</dbReference>
<dbReference type="InterPro" id="IPR036527">
    <property type="entry name" value="SCP2_sterol-bd_dom_sf"/>
</dbReference>
<dbReference type="PANTHER" id="PTHR37817">
    <property type="entry name" value="N-ACETYLTRANSFERASE EIS"/>
    <property type="match status" value="1"/>
</dbReference>
<dbReference type="InterPro" id="IPR022902">
    <property type="entry name" value="NAcTrfase_Eis"/>
</dbReference>
<gene>
    <name evidence="5" type="ORF">UFOPK2761_00784</name>
</gene>
<comment type="similarity">
    <text evidence="1">Belongs to the acetyltransferase Eis family.</text>
</comment>
<dbReference type="PANTHER" id="PTHR37817:SF1">
    <property type="entry name" value="N-ACETYLTRANSFERASE EIS"/>
    <property type="match status" value="1"/>
</dbReference>
<feature type="domain" description="N-acetyltransferase" evidence="4">
    <location>
        <begin position="36"/>
        <end position="173"/>
    </location>
</feature>
<dbReference type="SUPFAM" id="SSF55729">
    <property type="entry name" value="Acyl-CoA N-acyltransferases (Nat)"/>
    <property type="match status" value="1"/>
</dbReference>
<dbReference type="InterPro" id="IPR016181">
    <property type="entry name" value="Acyl_CoA_acyltransferase"/>
</dbReference>
<evidence type="ECO:0000256" key="1">
    <source>
        <dbReference type="ARBA" id="ARBA00009213"/>
    </source>
</evidence>
<dbReference type="Gene3D" id="3.30.1050.10">
    <property type="entry name" value="SCP2 sterol-binding domain"/>
    <property type="match status" value="1"/>
</dbReference>
<dbReference type="GO" id="GO:0030649">
    <property type="term" value="P:aminoglycoside antibiotic catabolic process"/>
    <property type="evidence" value="ECO:0007669"/>
    <property type="project" value="TreeGrafter"/>
</dbReference>
<organism evidence="5">
    <name type="scientific">freshwater metagenome</name>
    <dbReference type="NCBI Taxonomy" id="449393"/>
    <lineage>
        <taxon>unclassified sequences</taxon>
        <taxon>metagenomes</taxon>
        <taxon>ecological metagenomes</taxon>
    </lineage>
</organism>
<evidence type="ECO:0000256" key="3">
    <source>
        <dbReference type="ARBA" id="ARBA00023315"/>
    </source>
</evidence>
<dbReference type="Pfam" id="PF13527">
    <property type="entry name" value="Acetyltransf_9"/>
    <property type="match status" value="1"/>
</dbReference>
<protein>
    <submittedName>
        <fullName evidence="5">Unannotated protein</fullName>
    </submittedName>
</protein>
<dbReference type="AlphaFoldDB" id="A0A6J6SJC7"/>
<keyword evidence="3" id="KW-0012">Acyltransferase</keyword>
<evidence type="ECO:0000259" key="4">
    <source>
        <dbReference type="PROSITE" id="PS51186"/>
    </source>
</evidence>
<dbReference type="EMBL" id="CAEZYQ010000004">
    <property type="protein sequence ID" value="CAB4734745.1"/>
    <property type="molecule type" value="Genomic_DNA"/>
</dbReference>
<dbReference type="Pfam" id="PF17668">
    <property type="entry name" value="Acetyltransf_17"/>
    <property type="match status" value="1"/>
</dbReference>
<dbReference type="InterPro" id="IPR000182">
    <property type="entry name" value="GNAT_dom"/>
</dbReference>
<dbReference type="InterPro" id="IPR051554">
    <property type="entry name" value="Acetyltransferase_Eis"/>
</dbReference>
<dbReference type="GO" id="GO:0034069">
    <property type="term" value="F:aminoglycoside N-acetyltransferase activity"/>
    <property type="evidence" value="ECO:0007669"/>
    <property type="project" value="TreeGrafter"/>
</dbReference>
<evidence type="ECO:0000313" key="5">
    <source>
        <dbReference type="EMBL" id="CAB4734745.1"/>
    </source>
</evidence>
<dbReference type="InterPro" id="IPR041380">
    <property type="entry name" value="Acetyltransf_17"/>
</dbReference>
<proteinExistence type="inferred from homology"/>
<reference evidence="5" key="1">
    <citation type="submission" date="2020-05" db="EMBL/GenBank/DDBJ databases">
        <authorList>
            <person name="Chiriac C."/>
            <person name="Salcher M."/>
            <person name="Ghai R."/>
            <person name="Kavagutti S V."/>
        </authorList>
    </citation>
    <scope>NUCLEOTIDE SEQUENCE</scope>
</reference>
<dbReference type="SUPFAM" id="SSF55718">
    <property type="entry name" value="SCP-like"/>
    <property type="match status" value="1"/>
</dbReference>
<accession>A0A6J6SJC7</accession>
<sequence>MSSHDDLTFETLDIHATEGPMAAKVAAYGDAWHRGFHEGSLSEKQREFWLEHSRADGVTLRAAYAASSLVADPPPVGTFTSWGGSINVGGGTQLPLHMITDVTVAPTHRRRGILSRLMTDDLADARTRGVPLAALTVSEGGIYGRFGFGVATRQRMVEVDTGHGRFRLRDTADDGSLQLLELPQARPHVERVFARHLATTRGAVSRPAFYGQIEEGRDWESGDKDTRSRVVVHLDADGEVDGYARFQHKDEGEGPQRGVVELRGLHALTDVAWRRLWSFLADIDLAQVVKSRVPVDTPLHLAVTDPRVVRSTALFDFLWVRVLDVIAALEARPWREDATVVLAVQDRMGFADGRFRITTEKGRATVVATQDEPGVTLDAETLGALYLGDQPVTVHAAAGRVDGPDVDTFAAMADHAGPTPWCSTGF</sequence>
<dbReference type="HAMAP" id="MF_01812">
    <property type="entry name" value="Eis"/>
    <property type="match status" value="1"/>
</dbReference>
<evidence type="ECO:0000256" key="2">
    <source>
        <dbReference type="ARBA" id="ARBA00022679"/>
    </source>
</evidence>
<dbReference type="InterPro" id="IPR025559">
    <property type="entry name" value="Eis_dom"/>
</dbReference>
<dbReference type="Pfam" id="PF13530">
    <property type="entry name" value="SCP2_2"/>
    <property type="match status" value="1"/>
</dbReference>
<keyword evidence="2" id="KW-0808">Transferase</keyword>
<name>A0A6J6SJC7_9ZZZZ</name>